<dbReference type="PANTHER" id="PTHR30055:SF234">
    <property type="entry name" value="HTH-TYPE TRANSCRIPTIONAL REGULATOR BETI"/>
    <property type="match status" value="1"/>
</dbReference>
<dbReference type="SUPFAM" id="SSF46689">
    <property type="entry name" value="Homeodomain-like"/>
    <property type="match status" value="1"/>
</dbReference>
<accession>A0ABS9TA85</accession>
<dbReference type="Gene3D" id="1.10.357.10">
    <property type="entry name" value="Tetracycline Repressor, domain 2"/>
    <property type="match status" value="1"/>
</dbReference>
<dbReference type="Proteomes" id="UP001299970">
    <property type="component" value="Unassembled WGS sequence"/>
</dbReference>
<feature type="DNA-binding region" description="H-T-H motif" evidence="4">
    <location>
        <begin position="31"/>
        <end position="50"/>
    </location>
</feature>
<dbReference type="InterPro" id="IPR036271">
    <property type="entry name" value="Tet_transcr_reg_TetR-rel_C_sf"/>
</dbReference>
<keyword evidence="3" id="KW-0804">Transcription</keyword>
<evidence type="ECO:0000313" key="6">
    <source>
        <dbReference type="EMBL" id="MCH6165454.1"/>
    </source>
</evidence>
<dbReference type="PROSITE" id="PS50977">
    <property type="entry name" value="HTH_TETR_2"/>
    <property type="match status" value="1"/>
</dbReference>
<dbReference type="PRINTS" id="PR00455">
    <property type="entry name" value="HTHTETR"/>
</dbReference>
<dbReference type="Pfam" id="PF00440">
    <property type="entry name" value="TetR_N"/>
    <property type="match status" value="1"/>
</dbReference>
<reference evidence="6 7" key="1">
    <citation type="submission" date="2022-03" db="EMBL/GenBank/DDBJ databases">
        <title>Pseudonocardia alaer sp. nov., a novel actinomycete isolated from reed forest soil.</title>
        <authorList>
            <person name="Wang L."/>
        </authorList>
    </citation>
    <scope>NUCLEOTIDE SEQUENCE [LARGE SCALE GENOMIC DNA]</scope>
    <source>
        <strain evidence="6 7">Y-16303</strain>
    </source>
</reference>
<evidence type="ECO:0000256" key="1">
    <source>
        <dbReference type="ARBA" id="ARBA00023015"/>
    </source>
</evidence>
<organism evidence="6 7">
    <name type="scientific">Pseudonocardia alaniniphila</name>
    <dbReference type="NCBI Taxonomy" id="75291"/>
    <lineage>
        <taxon>Bacteria</taxon>
        <taxon>Bacillati</taxon>
        <taxon>Actinomycetota</taxon>
        <taxon>Actinomycetes</taxon>
        <taxon>Pseudonocardiales</taxon>
        <taxon>Pseudonocardiaceae</taxon>
        <taxon>Pseudonocardia</taxon>
    </lineage>
</organism>
<evidence type="ECO:0000256" key="2">
    <source>
        <dbReference type="ARBA" id="ARBA00023125"/>
    </source>
</evidence>
<proteinExistence type="predicted"/>
<evidence type="ECO:0000313" key="7">
    <source>
        <dbReference type="Proteomes" id="UP001299970"/>
    </source>
</evidence>
<gene>
    <name evidence="6" type="ORF">MMF94_07155</name>
</gene>
<sequence>MVRQSSLHDRVATGILDTAADVLARRGEAASMAEIADAAGVGRATLYRYFPNRDALIRGLTAAAVTELCDRIADAELGSVAVPEGVARVTRGFIGAGSKYGALLQTLRKQPADQADLDTKLGEPVRELLRRGIADGTLRADIPVPVLFDLFTGLLERALHLVVRDELGVEQASSAMLTVFLDGARTG</sequence>
<comment type="caution">
    <text evidence="6">The sequence shown here is derived from an EMBL/GenBank/DDBJ whole genome shotgun (WGS) entry which is preliminary data.</text>
</comment>
<protein>
    <submittedName>
        <fullName evidence="6">TetR/AcrR family transcriptional regulator</fullName>
    </submittedName>
</protein>
<evidence type="ECO:0000256" key="3">
    <source>
        <dbReference type="ARBA" id="ARBA00023163"/>
    </source>
</evidence>
<name>A0ABS9TA85_9PSEU</name>
<dbReference type="EMBL" id="JAKXMK010000006">
    <property type="protein sequence ID" value="MCH6165454.1"/>
    <property type="molecule type" value="Genomic_DNA"/>
</dbReference>
<keyword evidence="1" id="KW-0805">Transcription regulation</keyword>
<evidence type="ECO:0000256" key="4">
    <source>
        <dbReference type="PROSITE-ProRule" id="PRU00335"/>
    </source>
</evidence>
<dbReference type="SUPFAM" id="SSF48498">
    <property type="entry name" value="Tetracyclin repressor-like, C-terminal domain"/>
    <property type="match status" value="1"/>
</dbReference>
<evidence type="ECO:0000259" key="5">
    <source>
        <dbReference type="PROSITE" id="PS50977"/>
    </source>
</evidence>
<dbReference type="InterPro" id="IPR001647">
    <property type="entry name" value="HTH_TetR"/>
</dbReference>
<keyword evidence="2 4" id="KW-0238">DNA-binding</keyword>
<dbReference type="InterPro" id="IPR009057">
    <property type="entry name" value="Homeodomain-like_sf"/>
</dbReference>
<feature type="domain" description="HTH tetR-type" evidence="5">
    <location>
        <begin position="9"/>
        <end position="68"/>
    </location>
</feature>
<keyword evidence="7" id="KW-1185">Reference proteome</keyword>
<dbReference type="PANTHER" id="PTHR30055">
    <property type="entry name" value="HTH-TYPE TRANSCRIPTIONAL REGULATOR RUTR"/>
    <property type="match status" value="1"/>
</dbReference>
<dbReference type="InterPro" id="IPR050109">
    <property type="entry name" value="HTH-type_TetR-like_transc_reg"/>
</dbReference>
<dbReference type="RefSeq" id="WP_241035492.1">
    <property type="nucleotide sequence ID" value="NZ_BAAAJF010000032.1"/>
</dbReference>